<proteinExistence type="inferred from homology"/>
<dbReference type="PROSITE" id="PS00046">
    <property type="entry name" value="HISTONE_H2A"/>
    <property type="match status" value="1"/>
</dbReference>
<dbReference type="Proteomes" id="UP000663828">
    <property type="component" value="Unassembled WGS sequence"/>
</dbReference>
<dbReference type="GO" id="GO:0005634">
    <property type="term" value="C:nucleus"/>
    <property type="evidence" value="ECO:0007669"/>
    <property type="project" value="UniProtKB-SubCell"/>
</dbReference>
<evidence type="ECO:0000256" key="4">
    <source>
        <dbReference type="ARBA" id="ARBA00022454"/>
    </source>
</evidence>
<dbReference type="InterPro" id="IPR009072">
    <property type="entry name" value="Histone-fold"/>
</dbReference>
<comment type="subcellular location">
    <subcellularLocation>
        <location evidence="2">Chromosome</location>
    </subcellularLocation>
    <subcellularLocation>
        <location evidence="1">Nucleus</location>
    </subcellularLocation>
</comment>
<feature type="non-terminal residue" evidence="7">
    <location>
        <position position="64"/>
    </location>
</feature>
<organism evidence="7 8">
    <name type="scientific">Adineta ricciae</name>
    <name type="common">Rotifer</name>
    <dbReference type="NCBI Taxonomy" id="249248"/>
    <lineage>
        <taxon>Eukaryota</taxon>
        <taxon>Metazoa</taxon>
        <taxon>Spiralia</taxon>
        <taxon>Gnathifera</taxon>
        <taxon>Rotifera</taxon>
        <taxon>Eurotatoria</taxon>
        <taxon>Bdelloidea</taxon>
        <taxon>Adinetida</taxon>
        <taxon>Adinetidae</taxon>
        <taxon>Adineta</taxon>
    </lineage>
</organism>
<accession>A0A816FLP2</accession>
<comment type="similarity">
    <text evidence="3">Belongs to the histone H2A family.</text>
</comment>
<sequence>MSGRGKSNASVLAGSGKARSKGKSRSMRAGLQFPVSRVHRHLRKGSYSERVAGGSPVYLAAVLE</sequence>
<protein>
    <recommendedName>
        <fullName evidence="9">Histone H2A</fullName>
    </recommendedName>
</protein>
<evidence type="ECO:0000256" key="1">
    <source>
        <dbReference type="ARBA" id="ARBA00004123"/>
    </source>
</evidence>
<dbReference type="GO" id="GO:0003677">
    <property type="term" value="F:DNA binding"/>
    <property type="evidence" value="ECO:0007669"/>
    <property type="project" value="InterPro"/>
</dbReference>
<name>A0A816FLP2_ADIRI</name>
<dbReference type="GO" id="GO:0030527">
    <property type="term" value="F:structural constituent of chromatin"/>
    <property type="evidence" value="ECO:0007669"/>
    <property type="project" value="InterPro"/>
</dbReference>
<dbReference type="InterPro" id="IPR002119">
    <property type="entry name" value="Histone_H2A"/>
</dbReference>
<evidence type="ECO:0000256" key="6">
    <source>
        <dbReference type="SAM" id="MobiDB-lite"/>
    </source>
</evidence>
<gene>
    <name evidence="7" type="ORF">XAT740_LOCUS57294</name>
</gene>
<keyword evidence="4" id="KW-0158">Chromosome</keyword>
<dbReference type="GO" id="GO:0000786">
    <property type="term" value="C:nucleosome"/>
    <property type="evidence" value="ECO:0007669"/>
    <property type="project" value="InterPro"/>
</dbReference>
<dbReference type="Gene3D" id="1.10.20.10">
    <property type="entry name" value="Histone, subunit A"/>
    <property type="match status" value="1"/>
</dbReference>
<dbReference type="PRINTS" id="PR00620">
    <property type="entry name" value="HISTONEH2A"/>
</dbReference>
<feature type="compositionally biased region" description="Polar residues" evidence="6">
    <location>
        <begin position="1"/>
        <end position="10"/>
    </location>
</feature>
<comment type="caution">
    <text evidence="7">The sequence shown here is derived from an EMBL/GenBank/DDBJ whole genome shotgun (WGS) entry which is preliminary data.</text>
</comment>
<evidence type="ECO:0000256" key="3">
    <source>
        <dbReference type="ARBA" id="ARBA00010691"/>
    </source>
</evidence>
<dbReference type="EMBL" id="CAJNOR010011724">
    <property type="protein sequence ID" value="CAF1663300.1"/>
    <property type="molecule type" value="Genomic_DNA"/>
</dbReference>
<evidence type="ECO:0000313" key="8">
    <source>
        <dbReference type="Proteomes" id="UP000663828"/>
    </source>
</evidence>
<dbReference type="InterPro" id="IPR032458">
    <property type="entry name" value="Histone_H2A_CS"/>
</dbReference>
<evidence type="ECO:0000313" key="7">
    <source>
        <dbReference type="EMBL" id="CAF1663300.1"/>
    </source>
</evidence>
<evidence type="ECO:0000256" key="5">
    <source>
        <dbReference type="ARBA" id="ARBA00023242"/>
    </source>
</evidence>
<dbReference type="GO" id="GO:0046982">
    <property type="term" value="F:protein heterodimerization activity"/>
    <property type="evidence" value="ECO:0007669"/>
    <property type="project" value="InterPro"/>
</dbReference>
<evidence type="ECO:0000256" key="2">
    <source>
        <dbReference type="ARBA" id="ARBA00004286"/>
    </source>
</evidence>
<reference evidence="7" key="1">
    <citation type="submission" date="2021-02" db="EMBL/GenBank/DDBJ databases">
        <authorList>
            <person name="Nowell W R."/>
        </authorList>
    </citation>
    <scope>NUCLEOTIDE SEQUENCE</scope>
</reference>
<dbReference type="AlphaFoldDB" id="A0A816FLP2"/>
<feature type="region of interest" description="Disordered" evidence="6">
    <location>
        <begin position="1"/>
        <end position="35"/>
    </location>
</feature>
<dbReference type="PANTHER" id="PTHR23430">
    <property type="entry name" value="HISTONE H2A"/>
    <property type="match status" value="1"/>
</dbReference>
<keyword evidence="8" id="KW-1185">Reference proteome</keyword>
<evidence type="ECO:0008006" key="9">
    <source>
        <dbReference type="Google" id="ProtNLM"/>
    </source>
</evidence>
<keyword evidence="5" id="KW-0539">Nucleus</keyword>
<dbReference type="SUPFAM" id="SSF47113">
    <property type="entry name" value="Histone-fold"/>
    <property type="match status" value="1"/>
</dbReference>